<dbReference type="Pfam" id="PF00175">
    <property type="entry name" value="NAD_binding_1"/>
    <property type="match status" value="1"/>
</dbReference>
<dbReference type="SUPFAM" id="SSF52343">
    <property type="entry name" value="Ferredoxin reductase-like, C-terminal NADP-linked domain"/>
    <property type="match status" value="1"/>
</dbReference>
<evidence type="ECO:0000256" key="6">
    <source>
        <dbReference type="ARBA" id="ARBA00022643"/>
    </source>
</evidence>
<name>A0A6A1VEK6_9ROSI</name>
<keyword evidence="9" id="KW-0560">Oxidoreductase</keyword>
<dbReference type="SUPFAM" id="SSF52218">
    <property type="entry name" value="Flavoproteins"/>
    <property type="match status" value="1"/>
</dbReference>
<evidence type="ECO:0000256" key="4">
    <source>
        <dbReference type="ARBA" id="ARBA00022490"/>
    </source>
</evidence>
<evidence type="ECO:0000256" key="5">
    <source>
        <dbReference type="ARBA" id="ARBA00022630"/>
    </source>
</evidence>
<dbReference type="PRINTS" id="PR00369">
    <property type="entry name" value="FLAVODOXIN"/>
</dbReference>
<gene>
    <name evidence="12" type="ORF">CJ030_MR6G021627</name>
</gene>
<dbReference type="GO" id="GO:0005829">
    <property type="term" value="C:cytosol"/>
    <property type="evidence" value="ECO:0007669"/>
    <property type="project" value="TreeGrafter"/>
</dbReference>
<proteinExistence type="predicted"/>
<comment type="caution">
    <text evidence="12">The sequence shown here is derived from an EMBL/GenBank/DDBJ whole genome shotgun (WGS) entry which is preliminary data.</text>
</comment>
<dbReference type="Gene3D" id="3.40.50.80">
    <property type="entry name" value="Nucleotide-binding domain of ferredoxin-NADP reductase (FNR) module"/>
    <property type="match status" value="1"/>
</dbReference>
<dbReference type="Pfam" id="PF00667">
    <property type="entry name" value="FAD_binding_1"/>
    <property type="match status" value="1"/>
</dbReference>
<reference evidence="12 13" key="1">
    <citation type="journal article" date="2019" name="Plant Biotechnol. J.">
        <title>The red bayberry genome and genetic basis of sex determination.</title>
        <authorList>
            <person name="Jia H.M."/>
            <person name="Jia H.J."/>
            <person name="Cai Q.L."/>
            <person name="Wang Y."/>
            <person name="Zhao H.B."/>
            <person name="Yang W.F."/>
            <person name="Wang G.Y."/>
            <person name="Li Y.H."/>
            <person name="Zhan D.L."/>
            <person name="Shen Y.T."/>
            <person name="Niu Q.F."/>
            <person name="Chang L."/>
            <person name="Qiu J."/>
            <person name="Zhao L."/>
            <person name="Xie H.B."/>
            <person name="Fu W.Y."/>
            <person name="Jin J."/>
            <person name="Li X.W."/>
            <person name="Jiao Y."/>
            <person name="Zhou C.C."/>
            <person name="Tu T."/>
            <person name="Chai C.Y."/>
            <person name="Gao J.L."/>
            <person name="Fan L.J."/>
            <person name="van de Weg E."/>
            <person name="Wang J.Y."/>
            <person name="Gao Z.S."/>
        </authorList>
    </citation>
    <scope>NUCLEOTIDE SEQUENCE [LARGE SCALE GENOMIC DNA]</scope>
    <source>
        <tissue evidence="12">Leaves</tissue>
    </source>
</reference>
<dbReference type="InterPro" id="IPR001433">
    <property type="entry name" value="OxRdtase_FAD/NAD-bd"/>
</dbReference>
<evidence type="ECO:0000313" key="12">
    <source>
        <dbReference type="EMBL" id="KAB1211183.1"/>
    </source>
</evidence>
<dbReference type="EMBL" id="RXIC02000024">
    <property type="protein sequence ID" value="KAB1211183.1"/>
    <property type="molecule type" value="Genomic_DNA"/>
</dbReference>
<dbReference type="Proteomes" id="UP000516437">
    <property type="component" value="Chromosome 6"/>
</dbReference>
<evidence type="ECO:0000313" key="13">
    <source>
        <dbReference type="Proteomes" id="UP000516437"/>
    </source>
</evidence>
<dbReference type="Gene3D" id="1.20.990.10">
    <property type="entry name" value="NADPH-cytochrome p450 Reductase, Chain A, domain 3"/>
    <property type="match status" value="1"/>
</dbReference>
<dbReference type="InterPro" id="IPR008254">
    <property type="entry name" value="Flavodoxin/NO_synth"/>
</dbReference>
<keyword evidence="7" id="KW-0274">FAD</keyword>
<organism evidence="12 13">
    <name type="scientific">Morella rubra</name>
    <name type="common">Chinese bayberry</name>
    <dbReference type="NCBI Taxonomy" id="262757"/>
    <lineage>
        <taxon>Eukaryota</taxon>
        <taxon>Viridiplantae</taxon>
        <taxon>Streptophyta</taxon>
        <taxon>Embryophyta</taxon>
        <taxon>Tracheophyta</taxon>
        <taxon>Spermatophyta</taxon>
        <taxon>Magnoliopsida</taxon>
        <taxon>eudicotyledons</taxon>
        <taxon>Gunneridae</taxon>
        <taxon>Pentapetalae</taxon>
        <taxon>rosids</taxon>
        <taxon>fabids</taxon>
        <taxon>Fagales</taxon>
        <taxon>Myricaceae</taxon>
        <taxon>Morella</taxon>
    </lineage>
</organism>
<evidence type="ECO:0000256" key="8">
    <source>
        <dbReference type="ARBA" id="ARBA00022857"/>
    </source>
</evidence>
<dbReference type="InterPro" id="IPR029039">
    <property type="entry name" value="Flavoprotein-like_sf"/>
</dbReference>
<feature type="domain" description="Flavodoxin-like" evidence="10">
    <location>
        <begin position="7"/>
        <end position="152"/>
    </location>
</feature>
<evidence type="ECO:0000256" key="7">
    <source>
        <dbReference type="ARBA" id="ARBA00022827"/>
    </source>
</evidence>
<dbReference type="InterPro" id="IPR023173">
    <property type="entry name" value="NADPH_Cyt_P450_Rdtase_alpha"/>
</dbReference>
<dbReference type="InterPro" id="IPR001094">
    <property type="entry name" value="Flavdoxin-like"/>
</dbReference>
<feature type="domain" description="FAD-binding FR-type" evidence="11">
    <location>
        <begin position="230"/>
        <end position="445"/>
    </location>
</feature>
<dbReference type="FunFam" id="3.40.50.360:FF:000015">
    <property type="entry name" value="NADPH-dependent diflavin oxidoreductase 1"/>
    <property type="match status" value="1"/>
</dbReference>
<evidence type="ECO:0000259" key="10">
    <source>
        <dbReference type="PROSITE" id="PS50902"/>
    </source>
</evidence>
<protein>
    <submittedName>
        <fullName evidence="12">NADPH-dependent diflavin oxidoreductase 1</fullName>
    </submittedName>
</protein>
<dbReference type="InterPro" id="IPR039261">
    <property type="entry name" value="FNR_nucleotide-bd"/>
</dbReference>
<dbReference type="Gene3D" id="3.40.50.360">
    <property type="match status" value="1"/>
</dbReference>
<dbReference type="SUPFAM" id="SSF63380">
    <property type="entry name" value="Riboflavin synthase domain-like"/>
    <property type="match status" value="1"/>
</dbReference>
<keyword evidence="13" id="KW-1185">Reference proteome</keyword>
<comment type="cofactor">
    <cofactor evidence="1">
        <name>FMN</name>
        <dbReference type="ChEBI" id="CHEBI:58210"/>
    </cofactor>
</comment>
<dbReference type="FunFam" id="3.40.50.80:FF:000032">
    <property type="entry name" value="NADPH-dependent diflavin oxidoreductase 1"/>
    <property type="match status" value="1"/>
</dbReference>
<comment type="cofactor">
    <cofactor evidence="2">
        <name>FAD</name>
        <dbReference type="ChEBI" id="CHEBI:57692"/>
    </cofactor>
</comment>
<evidence type="ECO:0000256" key="1">
    <source>
        <dbReference type="ARBA" id="ARBA00001917"/>
    </source>
</evidence>
<dbReference type="GO" id="GO:0050660">
    <property type="term" value="F:flavin adenine dinucleotide binding"/>
    <property type="evidence" value="ECO:0007669"/>
    <property type="project" value="TreeGrafter"/>
</dbReference>
<dbReference type="PROSITE" id="PS50902">
    <property type="entry name" value="FLAVODOXIN_LIKE"/>
    <property type="match status" value="1"/>
</dbReference>
<evidence type="ECO:0000256" key="3">
    <source>
        <dbReference type="ARBA" id="ARBA00004496"/>
    </source>
</evidence>
<dbReference type="InterPro" id="IPR003097">
    <property type="entry name" value="CysJ-like_FAD-binding"/>
</dbReference>
<dbReference type="InterPro" id="IPR017927">
    <property type="entry name" value="FAD-bd_FR_type"/>
</dbReference>
<evidence type="ECO:0000256" key="9">
    <source>
        <dbReference type="ARBA" id="ARBA00023002"/>
    </source>
</evidence>
<evidence type="ECO:0000256" key="2">
    <source>
        <dbReference type="ARBA" id="ARBA00001974"/>
    </source>
</evidence>
<sequence length="605" mass="68552">MEDRPKLLILYATQTGNALDAAERVAREAERRACLVKLLSMDEYDVSSLPYEGTVIFVVSTTGQGDTPDPMKVVFWRFLLQRHLSKDWLEGVCYGVFGLGDSGYQKYNFVAKKLDKRLSDLGAMAIVEKGLGDDQHPSGYEAALDPWMLSLWSMLNRINPKFFPHGLDFAIPDMKLVDQPKVQIAYHGDDKVDSQVPPNSDNLLDLKWIEIPMERARSMSRGKFTNVKNRPDCFLKMIKNQPLTRAGCGKDVRHFEFEFVSSAVEYQVGDVLEVLPGQNPSAVDAFIQRCNLDPDAFITVHHRDMDNHLLQSCTIAKVMSYFATAPHEKERLLYFCSPEGRDDLYQYNQKERRTVLEVLEDFPSVQMPFEWLVQLVPPLKTRAFSISSSPSAHPDQVHLTVNIVSWTTPFKRKRVGLCSMWLAKLDPERSIYIPAWFQKGSLHPPPPSLPLILIGPGTGCAPFHGFLEERAIQSESGVTAPVIFFFGCRSEEDDFLYRDFWLLHSQNGGVLSEAKGGGFFVAFSRDQPQKVYVQHKMRENGRRIWNLLSEGAAIYVAGSSTQMPSDVLSAFEDIVSKESELPKESAVRWLRALEKAGRYHVEAWS</sequence>
<keyword evidence="5" id="KW-0285">Flavoprotein</keyword>
<dbReference type="GO" id="GO:0005634">
    <property type="term" value="C:nucleus"/>
    <property type="evidence" value="ECO:0007669"/>
    <property type="project" value="UniProtKB-ARBA"/>
</dbReference>
<dbReference type="GO" id="GO:0010181">
    <property type="term" value="F:FMN binding"/>
    <property type="evidence" value="ECO:0007669"/>
    <property type="project" value="InterPro"/>
</dbReference>
<dbReference type="PANTHER" id="PTHR19384:SF10">
    <property type="entry name" value="NADPH-DEPENDENT DIFLAVIN OXIDOREDUCTASE 1"/>
    <property type="match status" value="1"/>
</dbReference>
<dbReference type="Gene3D" id="2.40.30.10">
    <property type="entry name" value="Translation factors"/>
    <property type="match status" value="1"/>
</dbReference>
<dbReference type="AlphaFoldDB" id="A0A6A1VEK6"/>
<dbReference type="Pfam" id="PF00258">
    <property type="entry name" value="Flavodoxin_1"/>
    <property type="match status" value="1"/>
</dbReference>
<keyword evidence="8" id="KW-0521">NADP</keyword>
<dbReference type="GO" id="GO:0016651">
    <property type="term" value="F:oxidoreductase activity, acting on NAD(P)H"/>
    <property type="evidence" value="ECO:0007669"/>
    <property type="project" value="UniProtKB-ARBA"/>
</dbReference>
<dbReference type="OrthoDB" id="1856718at2759"/>
<comment type="subcellular location">
    <subcellularLocation>
        <location evidence="3">Cytoplasm</location>
    </subcellularLocation>
</comment>
<dbReference type="PRINTS" id="PR00371">
    <property type="entry name" value="FPNCR"/>
</dbReference>
<keyword evidence="6" id="KW-0288">FMN</keyword>
<dbReference type="PROSITE" id="PS51384">
    <property type="entry name" value="FAD_FR"/>
    <property type="match status" value="1"/>
</dbReference>
<evidence type="ECO:0000259" key="11">
    <source>
        <dbReference type="PROSITE" id="PS51384"/>
    </source>
</evidence>
<dbReference type="PANTHER" id="PTHR19384">
    <property type="entry name" value="NITRIC OXIDE SYNTHASE-RELATED"/>
    <property type="match status" value="1"/>
</dbReference>
<accession>A0A6A1VEK6</accession>
<keyword evidence="4" id="KW-0963">Cytoplasm</keyword>
<dbReference type="InterPro" id="IPR017938">
    <property type="entry name" value="Riboflavin_synthase-like_b-brl"/>
</dbReference>
<dbReference type="InterPro" id="IPR001709">
    <property type="entry name" value="Flavoprot_Pyr_Nucl_cyt_Rdtase"/>
</dbReference>